<name>A0A4Y7SIF5_COPMI</name>
<dbReference type="EMBL" id="QPFP01000105">
    <property type="protein sequence ID" value="TEB21677.1"/>
    <property type="molecule type" value="Genomic_DNA"/>
</dbReference>
<accession>A0A4Y7SIF5</accession>
<feature type="region of interest" description="Disordered" evidence="1">
    <location>
        <begin position="94"/>
        <end position="115"/>
    </location>
</feature>
<keyword evidence="3" id="KW-1185">Reference proteome</keyword>
<gene>
    <name evidence="2" type="ORF">FA13DRAFT_98329</name>
</gene>
<evidence type="ECO:0000313" key="3">
    <source>
        <dbReference type="Proteomes" id="UP000298030"/>
    </source>
</evidence>
<dbReference type="Proteomes" id="UP000298030">
    <property type="component" value="Unassembled WGS sequence"/>
</dbReference>
<protein>
    <submittedName>
        <fullName evidence="2">Uncharacterized protein</fullName>
    </submittedName>
</protein>
<evidence type="ECO:0000313" key="2">
    <source>
        <dbReference type="EMBL" id="TEB21677.1"/>
    </source>
</evidence>
<dbReference type="AlphaFoldDB" id="A0A4Y7SIF5"/>
<reference evidence="2 3" key="1">
    <citation type="journal article" date="2019" name="Nat. Ecol. Evol.">
        <title>Megaphylogeny resolves global patterns of mushroom evolution.</title>
        <authorList>
            <person name="Varga T."/>
            <person name="Krizsan K."/>
            <person name="Foldi C."/>
            <person name="Dima B."/>
            <person name="Sanchez-Garcia M."/>
            <person name="Sanchez-Ramirez S."/>
            <person name="Szollosi G.J."/>
            <person name="Szarkandi J.G."/>
            <person name="Papp V."/>
            <person name="Albert L."/>
            <person name="Andreopoulos W."/>
            <person name="Angelini C."/>
            <person name="Antonin V."/>
            <person name="Barry K.W."/>
            <person name="Bougher N.L."/>
            <person name="Buchanan P."/>
            <person name="Buyck B."/>
            <person name="Bense V."/>
            <person name="Catcheside P."/>
            <person name="Chovatia M."/>
            <person name="Cooper J."/>
            <person name="Damon W."/>
            <person name="Desjardin D."/>
            <person name="Finy P."/>
            <person name="Geml J."/>
            <person name="Haridas S."/>
            <person name="Hughes K."/>
            <person name="Justo A."/>
            <person name="Karasinski D."/>
            <person name="Kautmanova I."/>
            <person name="Kiss B."/>
            <person name="Kocsube S."/>
            <person name="Kotiranta H."/>
            <person name="LaButti K.M."/>
            <person name="Lechner B.E."/>
            <person name="Liimatainen K."/>
            <person name="Lipzen A."/>
            <person name="Lukacs Z."/>
            <person name="Mihaltcheva S."/>
            <person name="Morgado L.N."/>
            <person name="Niskanen T."/>
            <person name="Noordeloos M.E."/>
            <person name="Ohm R.A."/>
            <person name="Ortiz-Santana B."/>
            <person name="Ovrebo C."/>
            <person name="Racz N."/>
            <person name="Riley R."/>
            <person name="Savchenko A."/>
            <person name="Shiryaev A."/>
            <person name="Soop K."/>
            <person name="Spirin V."/>
            <person name="Szebenyi C."/>
            <person name="Tomsovsky M."/>
            <person name="Tulloss R.E."/>
            <person name="Uehling J."/>
            <person name="Grigoriev I.V."/>
            <person name="Vagvolgyi C."/>
            <person name="Papp T."/>
            <person name="Martin F.M."/>
            <person name="Miettinen O."/>
            <person name="Hibbett D.S."/>
            <person name="Nagy L.G."/>
        </authorList>
    </citation>
    <scope>NUCLEOTIDE SEQUENCE [LARGE SCALE GENOMIC DNA]</scope>
    <source>
        <strain evidence="2 3">FP101781</strain>
    </source>
</reference>
<comment type="caution">
    <text evidence="2">The sequence shown here is derived from an EMBL/GenBank/DDBJ whole genome shotgun (WGS) entry which is preliminary data.</text>
</comment>
<sequence>MRVGITVLRTSEWGHVLRSAPIINFRGTVDKRTRKWDEVTVGRFQSPEETHRAVFVMQCIHRLRSAALNVRSWASIAVTLPPTYPFSWGYCETKRKDDKQSPRSSLPRHPRLTHSNRMSRCCMSWSWSENKTVRP</sequence>
<proteinExistence type="predicted"/>
<organism evidence="2 3">
    <name type="scientific">Coprinellus micaceus</name>
    <name type="common">Glistening ink-cap mushroom</name>
    <name type="synonym">Coprinus micaceus</name>
    <dbReference type="NCBI Taxonomy" id="71717"/>
    <lineage>
        <taxon>Eukaryota</taxon>
        <taxon>Fungi</taxon>
        <taxon>Dikarya</taxon>
        <taxon>Basidiomycota</taxon>
        <taxon>Agaricomycotina</taxon>
        <taxon>Agaricomycetes</taxon>
        <taxon>Agaricomycetidae</taxon>
        <taxon>Agaricales</taxon>
        <taxon>Agaricineae</taxon>
        <taxon>Psathyrellaceae</taxon>
        <taxon>Coprinellus</taxon>
    </lineage>
</organism>
<evidence type="ECO:0000256" key="1">
    <source>
        <dbReference type="SAM" id="MobiDB-lite"/>
    </source>
</evidence>